<dbReference type="Pfam" id="PF13400">
    <property type="entry name" value="Tad"/>
    <property type="match status" value="1"/>
</dbReference>
<feature type="region of interest" description="Disordered" evidence="1">
    <location>
        <begin position="159"/>
        <end position="236"/>
    </location>
</feature>
<accession>A0ABN2W6E1</accession>
<name>A0ABN2W6E1_9ACTN</name>
<keyword evidence="5" id="KW-1185">Reference proteome</keyword>
<evidence type="ECO:0000256" key="2">
    <source>
        <dbReference type="SAM" id="Phobius"/>
    </source>
</evidence>
<comment type="caution">
    <text evidence="4">The sequence shown here is derived from an EMBL/GenBank/DDBJ whole genome shotgun (WGS) entry which is preliminary data.</text>
</comment>
<reference evidence="4 5" key="1">
    <citation type="journal article" date="2019" name="Int. J. Syst. Evol. Microbiol.">
        <title>The Global Catalogue of Microorganisms (GCM) 10K type strain sequencing project: providing services to taxonomists for standard genome sequencing and annotation.</title>
        <authorList>
            <consortium name="The Broad Institute Genomics Platform"/>
            <consortium name="The Broad Institute Genome Sequencing Center for Infectious Disease"/>
            <person name="Wu L."/>
            <person name="Ma J."/>
        </authorList>
    </citation>
    <scope>NUCLEOTIDE SEQUENCE [LARGE SCALE GENOMIC DNA]</scope>
    <source>
        <strain evidence="4 5">JCM 15749</strain>
    </source>
</reference>
<feature type="domain" description="Putative Flp pilus-assembly TadG-like N-terminal" evidence="3">
    <location>
        <begin position="20"/>
        <end position="67"/>
    </location>
</feature>
<dbReference type="EMBL" id="BAAAPY010000014">
    <property type="protein sequence ID" value="GAA2084958.1"/>
    <property type="molecule type" value="Genomic_DNA"/>
</dbReference>
<feature type="transmembrane region" description="Helical" evidence="2">
    <location>
        <begin position="21"/>
        <end position="41"/>
    </location>
</feature>
<keyword evidence="2" id="KW-1133">Transmembrane helix</keyword>
<organism evidence="4 5">
    <name type="scientific">Aeromicrobium halocynthiae</name>
    <dbReference type="NCBI Taxonomy" id="560557"/>
    <lineage>
        <taxon>Bacteria</taxon>
        <taxon>Bacillati</taxon>
        <taxon>Actinomycetota</taxon>
        <taxon>Actinomycetes</taxon>
        <taxon>Propionibacteriales</taxon>
        <taxon>Nocardioidaceae</taxon>
        <taxon>Aeromicrobium</taxon>
    </lineage>
</organism>
<dbReference type="RefSeq" id="WP_344329977.1">
    <property type="nucleotide sequence ID" value="NZ_BAAAPY010000014.1"/>
</dbReference>
<evidence type="ECO:0000313" key="4">
    <source>
        <dbReference type="EMBL" id="GAA2084958.1"/>
    </source>
</evidence>
<evidence type="ECO:0000313" key="5">
    <source>
        <dbReference type="Proteomes" id="UP001501480"/>
    </source>
</evidence>
<feature type="compositionally biased region" description="Pro residues" evidence="1">
    <location>
        <begin position="170"/>
        <end position="187"/>
    </location>
</feature>
<gene>
    <name evidence="4" type="ORF">GCM10009821_28020</name>
</gene>
<evidence type="ECO:0000259" key="3">
    <source>
        <dbReference type="Pfam" id="PF13400"/>
    </source>
</evidence>
<feature type="compositionally biased region" description="Acidic residues" evidence="1">
    <location>
        <begin position="201"/>
        <end position="227"/>
    </location>
</feature>
<dbReference type="InterPro" id="IPR028087">
    <property type="entry name" value="Tad_N"/>
</dbReference>
<proteinExistence type="predicted"/>
<keyword evidence="2" id="KW-0472">Membrane</keyword>
<protein>
    <recommendedName>
        <fullName evidence="3">Putative Flp pilus-assembly TadG-like N-terminal domain-containing protein</fullName>
    </recommendedName>
</protein>
<dbReference type="Proteomes" id="UP001501480">
    <property type="component" value="Unassembled WGS sequence"/>
</dbReference>
<sequence>MSAQRTSTPRTRGRRRNERGSITPFVVIVSLGIILLAGLVVDGGRQLNGKGRAIAYAQEAARAGAQAVDVTDPSLDLDPGLALRAARDYCETARAADSQLTRCAANLETMNDSTGSYLVVSVTAQVEMDAILLGMIGRTSLTSTGTALARPLSGISEANSGQLSTLGPPSVAPPGDGPPPTAGPVPDPIETVEPCIPRSEAEEDEEEDEEDPPEDDPGDPDEEELEVCPDPPPGDR</sequence>
<keyword evidence="2" id="KW-0812">Transmembrane</keyword>
<evidence type="ECO:0000256" key="1">
    <source>
        <dbReference type="SAM" id="MobiDB-lite"/>
    </source>
</evidence>